<dbReference type="Proteomes" id="UP000229329">
    <property type="component" value="Unassembled WGS sequence"/>
</dbReference>
<dbReference type="OrthoDB" id="9783920at2"/>
<evidence type="ECO:0000256" key="3">
    <source>
        <dbReference type="ARBA" id="ARBA00022448"/>
    </source>
</evidence>
<keyword evidence="6 9" id="KW-0029">Amino-acid transport</keyword>
<keyword evidence="3 9" id="KW-0813">Transport</keyword>
<evidence type="ECO:0000256" key="7">
    <source>
        <dbReference type="ARBA" id="ARBA00022989"/>
    </source>
</evidence>
<evidence type="ECO:0000256" key="9">
    <source>
        <dbReference type="RuleBase" id="RU362122"/>
    </source>
</evidence>
<dbReference type="GO" id="GO:0015820">
    <property type="term" value="P:L-leucine transport"/>
    <property type="evidence" value="ECO:0007669"/>
    <property type="project" value="TreeGrafter"/>
</dbReference>
<feature type="transmembrane region" description="Helical" evidence="9">
    <location>
        <begin position="146"/>
        <end position="166"/>
    </location>
</feature>
<keyword evidence="7 9" id="KW-1133">Transmembrane helix</keyword>
<protein>
    <recommendedName>
        <fullName evidence="9">Branched-chain amino acid transport system carrier protein</fullName>
    </recommendedName>
</protein>
<feature type="transmembrane region" description="Helical" evidence="9">
    <location>
        <begin position="411"/>
        <end position="428"/>
    </location>
</feature>
<evidence type="ECO:0000256" key="1">
    <source>
        <dbReference type="ARBA" id="ARBA00004651"/>
    </source>
</evidence>
<feature type="transmembrane region" description="Helical" evidence="9">
    <location>
        <begin position="324"/>
        <end position="344"/>
    </location>
</feature>
<feature type="transmembrane region" description="Helical" evidence="9">
    <location>
        <begin position="288"/>
        <end position="312"/>
    </location>
</feature>
<dbReference type="RefSeq" id="WP_100289725.1">
    <property type="nucleotide sequence ID" value="NZ_PHHA01000034.1"/>
</dbReference>
<name>A0A2M8RZR9_9PAST</name>
<feature type="transmembrane region" description="Helical" evidence="9">
    <location>
        <begin position="73"/>
        <end position="94"/>
    </location>
</feature>
<evidence type="ECO:0000256" key="5">
    <source>
        <dbReference type="ARBA" id="ARBA00022692"/>
    </source>
</evidence>
<dbReference type="GO" id="GO:0015190">
    <property type="term" value="F:L-leucine transmembrane transporter activity"/>
    <property type="evidence" value="ECO:0007669"/>
    <property type="project" value="TreeGrafter"/>
</dbReference>
<sequence>MNKNTLVVGFMLFAMFFGAGNLIFPPRLGLEHSVGFWPAVLGFVVTGVSLPIIGIIVSSYYEGGYKKALDRIHPWFSILFLSAIYLSIGPFFAIPRTAATAYEIAIVPFTNEPSSISLLIFTALYFAIALWLALNPSKMVERIGAILTPVLLLSIFALIIRAFFLLDEQPHVEPTSTQTGSPFFQGILAGYFTMDALAAIAFSVIVIMSIKNRSISTEQSSLRKQTIIASFISVTFLALIYIALAWIGRNLPISAETLQELANKEQDVGTYILNLATVMAFGEFGRTILGIIVSLACLTTAIGLIASVSEYFNEIYHKISYKTYVVICTLIGFVLSNQGLSAVISKSVPMLLILYPIAITVILLLSVNIIIKLPLLAQRLAMAFVTLISIASVSDLAFTQVLPLKSYSMEWIPFAIAGCVLGCMIETWRKTKQV</sequence>
<comment type="function">
    <text evidence="9">Component of the transport system for branched-chain amino acids.</text>
</comment>
<dbReference type="GO" id="GO:0005886">
    <property type="term" value="C:plasma membrane"/>
    <property type="evidence" value="ECO:0007669"/>
    <property type="project" value="UniProtKB-SubCell"/>
</dbReference>
<comment type="caution">
    <text evidence="10">The sequence shown here is derived from an EMBL/GenBank/DDBJ whole genome shotgun (WGS) entry which is preliminary data.</text>
</comment>
<keyword evidence="5 9" id="KW-0812">Transmembrane</keyword>
<dbReference type="AlphaFoldDB" id="A0A2M8RZR9"/>
<comment type="similarity">
    <text evidence="2 9">Belongs to the branched chain amino acid transporter family.</text>
</comment>
<evidence type="ECO:0000256" key="6">
    <source>
        <dbReference type="ARBA" id="ARBA00022970"/>
    </source>
</evidence>
<dbReference type="PANTHER" id="PTHR30588">
    <property type="entry name" value="BRANCHED-CHAIN AMINO ACID TRANSPORT SYSTEM 2 CARRIER PROTEIN"/>
    <property type="match status" value="1"/>
</dbReference>
<dbReference type="GO" id="GO:0005304">
    <property type="term" value="F:L-valine transmembrane transporter activity"/>
    <property type="evidence" value="ECO:0007669"/>
    <property type="project" value="TreeGrafter"/>
</dbReference>
<keyword evidence="11" id="KW-1185">Reference proteome</keyword>
<gene>
    <name evidence="10" type="primary">brnQ</name>
    <name evidence="10" type="ORF">CVP05_11575</name>
</gene>
<feature type="transmembrane region" description="Helical" evidence="9">
    <location>
        <begin position="186"/>
        <end position="207"/>
    </location>
</feature>
<keyword evidence="4" id="KW-1003">Cell membrane</keyword>
<evidence type="ECO:0000313" key="11">
    <source>
        <dbReference type="Proteomes" id="UP000229329"/>
    </source>
</evidence>
<evidence type="ECO:0000313" key="10">
    <source>
        <dbReference type="EMBL" id="PJG84392.1"/>
    </source>
</evidence>
<keyword evidence="8 9" id="KW-0472">Membrane</keyword>
<dbReference type="NCBIfam" id="TIGR00796">
    <property type="entry name" value="livcs"/>
    <property type="match status" value="1"/>
</dbReference>
<dbReference type="GO" id="GO:0015818">
    <property type="term" value="P:isoleucine transport"/>
    <property type="evidence" value="ECO:0007669"/>
    <property type="project" value="TreeGrafter"/>
</dbReference>
<accession>A0A2M8RZR9</accession>
<organism evidence="10 11">
    <name type="scientific">Conservatibacter flavescens</name>
    <dbReference type="NCBI Taxonomy" id="28161"/>
    <lineage>
        <taxon>Bacteria</taxon>
        <taxon>Pseudomonadati</taxon>
        <taxon>Pseudomonadota</taxon>
        <taxon>Gammaproteobacteria</taxon>
        <taxon>Pasteurellales</taxon>
        <taxon>Pasteurellaceae</taxon>
        <taxon>Conservatibacter</taxon>
    </lineage>
</organism>
<feature type="transmembrane region" description="Helical" evidence="9">
    <location>
        <begin position="380"/>
        <end position="399"/>
    </location>
</feature>
<proteinExistence type="inferred from homology"/>
<evidence type="ECO:0000256" key="2">
    <source>
        <dbReference type="ARBA" id="ARBA00008540"/>
    </source>
</evidence>
<feature type="transmembrane region" description="Helical" evidence="9">
    <location>
        <begin position="36"/>
        <end position="61"/>
    </location>
</feature>
<comment type="subcellular location">
    <subcellularLocation>
        <location evidence="9">Cell inner membrane</location>
        <topology evidence="9">Multi-pass membrane protein</topology>
    </subcellularLocation>
    <subcellularLocation>
        <location evidence="1">Cell membrane</location>
        <topology evidence="1">Multi-pass membrane protein</topology>
    </subcellularLocation>
</comment>
<evidence type="ECO:0000256" key="4">
    <source>
        <dbReference type="ARBA" id="ARBA00022475"/>
    </source>
</evidence>
<dbReference type="Pfam" id="PF05525">
    <property type="entry name" value="Branch_AA_trans"/>
    <property type="match status" value="1"/>
</dbReference>
<dbReference type="PANTHER" id="PTHR30588:SF7">
    <property type="entry name" value="BRANCHED-CHAIN AMINO ACID CARRIER PROTEIN SAOUHSC_01411-RELATED"/>
    <property type="match status" value="1"/>
</dbReference>
<feature type="transmembrane region" description="Helical" evidence="9">
    <location>
        <begin position="350"/>
        <end position="371"/>
    </location>
</feature>
<dbReference type="EMBL" id="PHHA01000034">
    <property type="protein sequence ID" value="PJG84392.1"/>
    <property type="molecule type" value="Genomic_DNA"/>
</dbReference>
<feature type="transmembrane region" description="Helical" evidence="9">
    <location>
        <begin position="114"/>
        <end position="134"/>
    </location>
</feature>
<evidence type="ECO:0000256" key="8">
    <source>
        <dbReference type="ARBA" id="ARBA00023136"/>
    </source>
</evidence>
<feature type="transmembrane region" description="Helical" evidence="9">
    <location>
        <begin position="227"/>
        <end position="248"/>
    </location>
</feature>
<dbReference type="InterPro" id="IPR004685">
    <property type="entry name" value="Brnchd-chn_aa_trnsp_Livcs"/>
</dbReference>
<feature type="transmembrane region" description="Helical" evidence="9">
    <location>
        <begin position="7"/>
        <end position="24"/>
    </location>
</feature>
<dbReference type="GO" id="GO:0015188">
    <property type="term" value="F:L-isoleucine transmembrane transporter activity"/>
    <property type="evidence" value="ECO:0007669"/>
    <property type="project" value="TreeGrafter"/>
</dbReference>
<reference evidence="10 11" key="1">
    <citation type="submission" date="2017-11" db="EMBL/GenBank/DDBJ databases">
        <title>Reclassification of Bisgaard taxon 7 as Conservatibacter flavescens gen. nov., sp. nov.</title>
        <authorList>
            <person name="Christensen H."/>
        </authorList>
    </citation>
    <scope>NUCLEOTIDE SEQUENCE [LARGE SCALE GENOMIC DNA]</scope>
    <source>
        <strain evidence="10 11">7_4</strain>
    </source>
</reference>